<evidence type="ECO:0000256" key="1">
    <source>
        <dbReference type="ARBA" id="ARBA00022747"/>
    </source>
</evidence>
<dbReference type="Gene3D" id="3.40.50.150">
    <property type="entry name" value="Vaccinia Virus protein VP39"/>
    <property type="match status" value="1"/>
</dbReference>
<protein>
    <submittedName>
        <fullName evidence="3">Release factor glutamine methyltransferase</fullName>
    </submittedName>
</protein>
<dbReference type="InterPro" id="IPR003356">
    <property type="entry name" value="DNA_methylase_A-5"/>
</dbReference>
<keyword evidence="3" id="KW-0808">Transferase</keyword>
<dbReference type="InterPro" id="IPR029063">
    <property type="entry name" value="SAM-dependent_MTases_sf"/>
</dbReference>
<dbReference type="Pfam" id="PF02384">
    <property type="entry name" value="N6_Mtase"/>
    <property type="match status" value="1"/>
</dbReference>
<dbReference type="GO" id="GO:0008170">
    <property type="term" value="F:N-methyltransferase activity"/>
    <property type="evidence" value="ECO:0007669"/>
    <property type="project" value="InterPro"/>
</dbReference>
<dbReference type="GO" id="GO:0032259">
    <property type="term" value="P:methylation"/>
    <property type="evidence" value="ECO:0007669"/>
    <property type="project" value="UniProtKB-KW"/>
</dbReference>
<dbReference type="EMBL" id="CAVMBE010000007">
    <property type="protein sequence ID" value="CAK3854327.1"/>
    <property type="molecule type" value="Genomic_DNA"/>
</dbReference>
<dbReference type="GO" id="GO:0005739">
    <property type="term" value="C:mitochondrion"/>
    <property type="evidence" value="ECO:0007669"/>
    <property type="project" value="TreeGrafter"/>
</dbReference>
<evidence type="ECO:0000313" key="3">
    <source>
        <dbReference type="EMBL" id="CAK3854327.1"/>
    </source>
</evidence>
<comment type="caution">
    <text evidence="3">The sequence shown here is derived from an EMBL/GenBank/DDBJ whole genome shotgun (WGS) entry which is preliminary data.</text>
</comment>
<organism evidence="3 4">
    <name type="scientific">Lecanosticta acicola</name>
    <dbReference type="NCBI Taxonomy" id="111012"/>
    <lineage>
        <taxon>Eukaryota</taxon>
        <taxon>Fungi</taxon>
        <taxon>Dikarya</taxon>
        <taxon>Ascomycota</taxon>
        <taxon>Pezizomycotina</taxon>
        <taxon>Dothideomycetes</taxon>
        <taxon>Dothideomycetidae</taxon>
        <taxon>Mycosphaerellales</taxon>
        <taxon>Mycosphaerellaceae</taxon>
        <taxon>Lecanosticta</taxon>
    </lineage>
</organism>
<gene>
    <name evidence="3" type="ORF">LECACI_7A001710</name>
</gene>
<evidence type="ECO:0000259" key="2">
    <source>
        <dbReference type="Pfam" id="PF02384"/>
    </source>
</evidence>
<proteinExistence type="predicted"/>
<feature type="domain" description="DNA methylase adenine-specific" evidence="2">
    <location>
        <begin position="117"/>
        <end position="268"/>
    </location>
</feature>
<name>A0AAI8YTJ1_9PEZI</name>
<dbReference type="PANTHER" id="PTHR18895">
    <property type="entry name" value="HEMK METHYLTRANSFERASE"/>
    <property type="match status" value="1"/>
</dbReference>
<evidence type="ECO:0000313" key="4">
    <source>
        <dbReference type="Proteomes" id="UP001296104"/>
    </source>
</evidence>
<keyword evidence="4" id="KW-1185">Reference proteome</keyword>
<accession>A0AAI8YTJ1</accession>
<dbReference type="GO" id="GO:0003677">
    <property type="term" value="F:DNA binding"/>
    <property type="evidence" value="ECO:0007669"/>
    <property type="project" value="InterPro"/>
</dbReference>
<keyword evidence="1" id="KW-0680">Restriction system</keyword>
<dbReference type="Gene3D" id="1.10.8.10">
    <property type="entry name" value="DNA helicase RuvA subunit, C-terminal domain"/>
    <property type="match status" value="1"/>
</dbReference>
<keyword evidence="3" id="KW-0489">Methyltransferase</keyword>
<dbReference type="PANTHER" id="PTHR18895:SF74">
    <property type="entry name" value="MTRF1L RELEASE FACTOR GLUTAMINE METHYLTRANSFERASE"/>
    <property type="match status" value="1"/>
</dbReference>
<dbReference type="PROSITE" id="PS00092">
    <property type="entry name" value="N6_MTASE"/>
    <property type="match status" value="1"/>
</dbReference>
<dbReference type="SUPFAM" id="SSF53335">
    <property type="entry name" value="S-adenosyl-L-methionine-dependent methyltransferases"/>
    <property type="match status" value="1"/>
</dbReference>
<reference evidence="3" key="1">
    <citation type="submission" date="2023-11" db="EMBL/GenBank/DDBJ databases">
        <authorList>
            <person name="Alioto T."/>
            <person name="Alioto T."/>
            <person name="Gomez Garrido J."/>
        </authorList>
    </citation>
    <scope>NUCLEOTIDE SEQUENCE</scope>
</reference>
<dbReference type="InterPro" id="IPR050320">
    <property type="entry name" value="N5-glutamine_MTase"/>
</dbReference>
<sequence length="369" mass="40541">MPRIHPKDVLRVRSSPKAKALLPLLPVCQNAASARNELRWMKEHATSVSSRRGNKSPHLILSSYVKRRASGEPLQYILGSEYFGDLEIKCRPGVLIPRQETAASISHLVTVLHSQSALAPSQRVRVLDLCSGTGCIPLLFHHEFYTKTPNANALLELVGVDISGDALSLARENLILQLADQAKTYGPEATRLRSLHRTGFVQADVLSKEDNIPTDGPPSLMQALNRLAGDTGPKDFDILVSNPPYISPKSFRSTTSRSVRNFEPKLALVPPSSTFQGDTAIGDSFYPRLLQIAEHVRARFLLLEVADIDQAMRVASLVFATGSWEGVEIWRDSPSLSPEQAEKIDIDGKIVDVRGMGNGRSVFAHRGRS</sequence>
<dbReference type="InterPro" id="IPR002052">
    <property type="entry name" value="DNA_methylase_N6_adenine_CS"/>
</dbReference>
<dbReference type="CDD" id="cd02440">
    <property type="entry name" value="AdoMet_MTases"/>
    <property type="match status" value="1"/>
</dbReference>
<dbReference type="AlphaFoldDB" id="A0AAI8YTJ1"/>
<dbReference type="Proteomes" id="UP001296104">
    <property type="component" value="Unassembled WGS sequence"/>
</dbReference>
<dbReference type="GO" id="GO:0009307">
    <property type="term" value="P:DNA restriction-modification system"/>
    <property type="evidence" value="ECO:0007669"/>
    <property type="project" value="UniProtKB-KW"/>
</dbReference>